<comment type="similarity">
    <text evidence="1">Belongs to the short-chain dehydrogenases/reductases (SDR) family.</text>
</comment>
<dbReference type="InterPro" id="IPR002347">
    <property type="entry name" value="SDR_fam"/>
</dbReference>
<dbReference type="Proteomes" id="UP000285301">
    <property type="component" value="Unassembled WGS sequence"/>
</dbReference>
<dbReference type="Gene3D" id="3.40.50.720">
    <property type="entry name" value="NAD(P)-binding Rossmann-like Domain"/>
    <property type="match status" value="2"/>
</dbReference>
<gene>
    <name evidence="2" type="ORF">B4U79_10136</name>
</gene>
<dbReference type="OrthoDB" id="5956217at2759"/>
<dbReference type="EMBL" id="NCKU01001275">
    <property type="protein sequence ID" value="RWS12563.1"/>
    <property type="molecule type" value="Genomic_DNA"/>
</dbReference>
<dbReference type="PANTHER" id="PTHR43975">
    <property type="entry name" value="ZGC:101858"/>
    <property type="match status" value="1"/>
</dbReference>
<keyword evidence="3" id="KW-1185">Reference proteome</keyword>
<dbReference type="SUPFAM" id="SSF51735">
    <property type="entry name" value="NAD(P)-binding Rossmann-fold domains"/>
    <property type="match status" value="2"/>
</dbReference>
<dbReference type="Pfam" id="PF13561">
    <property type="entry name" value="adh_short_C2"/>
    <property type="match status" value="1"/>
</dbReference>
<dbReference type="InterPro" id="IPR036291">
    <property type="entry name" value="NAD(P)-bd_dom_sf"/>
</dbReference>
<evidence type="ECO:0000256" key="1">
    <source>
        <dbReference type="RuleBase" id="RU000363"/>
    </source>
</evidence>
<dbReference type="STRING" id="1965070.A0A443RBE4"/>
<evidence type="ECO:0000313" key="3">
    <source>
        <dbReference type="Proteomes" id="UP000285301"/>
    </source>
</evidence>
<comment type="caution">
    <text evidence="2">The sequence shown here is derived from an EMBL/GenBank/DDBJ whole genome shotgun (WGS) entry which is preliminary data.</text>
</comment>
<dbReference type="PANTHER" id="PTHR43975:SF2">
    <property type="entry name" value="EG:BACR7A4.14 PROTEIN-RELATED"/>
    <property type="match status" value="1"/>
</dbReference>
<name>A0A443RBE4_9ACAR</name>
<proteinExistence type="inferred from homology"/>
<dbReference type="FunFam" id="3.40.50.720:FF:000084">
    <property type="entry name" value="Short-chain dehydrogenase reductase"/>
    <property type="match status" value="2"/>
</dbReference>
<reference evidence="2 3" key="1">
    <citation type="journal article" date="2018" name="Gigascience">
        <title>Genomes of trombidid mites reveal novel predicted allergens and laterally-transferred genes associated with secondary metabolism.</title>
        <authorList>
            <person name="Dong X."/>
            <person name="Chaisiri K."/>
            <person name="Xia D."/>
            <person name="Armstrong S.D."/>
            <person name="Fang Y."/>
            <person name="Donnelly M.J."/>
            <person name="Kadowaki T."/>
            <person name="McGarry J.W."/>
            <person name="Darby A.C."/>
            <person name="Makepeace B.L."/>
        </authorList>
    </citation>
    <scope>NUCLEOTIDE SEQUENCE [LARGE SCALE GENOMIC DNA]</scope>
    <source>
        <strain evidence="2">UoL-WK</strain>
    </source>
</reference>
<organism evidence="2 3">
    <name type="scientific">Dinothrombium tinctorium</name>
    <dbReference type="NCBI Taxonomy" id="1965070"/>
    <lineage>
        <taxon>Eukaryota</taxon>
        <taxon>Metazoa</taxon>
        <taxon>Ecdysozoa</taxon>
        <taxon>Arthropoda</taxon>
        <taxon>Chelicerata</taxon>
        <taxon>Arachnida</taxon>
        <taxon>Acari</taxon>
        <taxon>Acariformes</taxon>
        <taxon>Trombidiformes</taxon>
        <taxon>Prostigmata</taxon>
        <taxon>Anystina</taxon>
        <taxon>Parasitengona</taxon>
        <taxon>Trombidioidea</taxon>
        <taxon>Trombidiidae</taxon>
        <taxon>Dinothrombium</taxon>
    </lineage>
</organism>
<protein>
    <submittedName>
        <fullName evidence="2">Uncharacterized protein</fullName>
    </submittedName>
</protein>
<evidence type="ECO:0000313" key="2">
    <source>
        <dbReference type="EMBL" id="RWS12563.1"/>
    </source>
</evidence>
<dbReference type="PRINTS" id="PR00080">
    <property type="entry name" value="SDRFAMILY"/>
</dbReference>
<dbReference type="AlphaFoldDB" id="A0A443RBE4"/>
<sequence>MLEDLKNKVVLIMGASGDIGGVTAELFSSLGSKVVITGRNPEKLEKTATQCQSVSPSHSKPLTILCDLTVEEDAKNLINKIIETYGELDVVVNCASYDSYGDIMDENTLSEFDAQCAVKLRGTIQLLRLALPPLIKSRGAIVNMSSVQKPSISISDDKVHLIQRMIIKTCFCFSPGLVETESMKQKDDASALLGWYSETAPLRKVTSPKEIAETIAFLASNSAGSITGSNLLVEAGSSNGIGEAIVKLFAKLGSKVVVNGRDAGNVKRVVAECESVSPFDYKPLAVVGDLTQTEMAKNLVNKTIETFSRIDVLVNNAAIHKDIRILDKEVMHDFDDHHAINIRAAVELCHLTLPHLIESKGTIVNISAIPKPYFLHPCLTKASLDMLTKVLALEFGPKGVRVNAINVGPTDSETFKKQPNYEELKAMFTSRIPLGRVGRTEDIARGAVFLASDMASFITGALLPIDGGILLA</sequence>
<accession>A0A443RBE4</accession>
<dbReference type="PRINTS" id="PR00081">
    <property type="entry name" value="GDHRDH"/>
</dbReference>
<dbReference type="Pfam" id="PF00106">
    <property type="entry name" value="adh_short"/>
    <property type="match status" value="1"/>
</dbReference>